<evidence type="ECO:0000313" key="3">
    <source>
        <dbReference type="Proteomes" id="UP001054857"/>
    </source>
</evidence>
<dbReference type="InterPro" id="IPR039874">
    <property type="entry name" value="WAPL"/>
</dbReference>
<feature type="compositionally biased region" description="Acidic residues" evidence="1">
    <location>
        <begin position="242"/>
        <end position="251"/>
    </location>
</feature>
<evidence type="ECO:0000256" key="1">
    <source>
        <dbReference type="SAM" id="MobiDB-lite"/>
    </source>
</evidence>
<feature type="compositionally biased region" description="Low complexity" evidence="1">
    <location>
        <begin position="578"/>
        <end position="600"/>
    </location>
</feature>
<dbReference type="Proteomes" id="UP001054857">
    <property type="component" value="Unassembled WGS sequence"/>
</dbReference>
<dbReference type="InterPro" id="IPR011989">
    <property type="entry name" value="ARM-like"/>
</dbReference>
<feature type="compositionally biased region" description="Basic residues" evidence="1">
    <location>
        <begin position="1"/>
        <end position="10"/>
    </location>
</feature>
<feature type="region of interest" description="Disordered" evidence="1">
    <location>
        <begin position="209"/>
        <end position="372"/>
    </location>
</feature>
<dbReference type="AlphaFoldDB" id="A0AAD3DGK9"/>
<dbReference type="Gene3D" id="1.25.10.10">
    <property type="entry name" value="Leucine-rich Repeat Variant"/>
    <property type="match status" value="1"/>
</dbReference>
<feature type="compositionally biased region" description="Gly residues" evidence="1">
    <location>
        <begin position="675"/>
        <end position="690"/>
    </location>
</feature>
<evidence type="ECO:0000313" key="2">
    <source>
        <dbReference type="EMBL" id="GFR40298.1"/>
    </source>
</evidence>
<feature type="compositionally biased region" description="Low complexity" evidence="1">
    <location>
        <begin position="335"/>
        <end position="367"/>
    </location>
</feature>
<keyword evidence="3" id="KW-1185">Reference proteome</keyword>
<feature type="compositionally biased region" description="Low complexity" evidence="1">
    <location>
        <begin position="513"/>
        <end position="532"/>
    </location>
</feature>
<comment type="caution">
    <text evidence="2">The sequence shown here is derived from an EMBL/GenBank/DDBJ whole genome shotgun (WGS) entry which is preliminary data.</text>
</comment>
<feature type="compositionally biased region" description="Polar residues" evidence="1">
    <location>
        <begin position="136"/>
        <end position="160"/>
    </location>
</feature>
<reference evidence="2 3" key="1">
    <citation type="journal article" date="2021" name="Sci. Rep.">
        <title>Genome sequencing of the multicellular alga Astrephomene provides insights into convergent evolution of germ-soma differentiation.</title>
        <authorList>
            <person name="Yamashita S."/>
            <person name="Yamamoto K."/>
            <person name="Matsuzaki R."/>
            <person name="Suzuki S."/>
            <person name="Yamaguchi H."/>
            <person name="Hirooka S."/>
            <person name="Minakuchi Y."/>
            <person name="Miyagishima S."/>
            <person name="Kawachi M."/>
            <person name="Toyoda A."/>
            <person name="Nozaki H."/>
        </authorList>
    </citation>
    <scope>NUCLEOTIDE SEQUENCE [LARGE SCALE GENOMIC DNA]</scope>
    <source>
        <strain evidence="2 3">NIES-4017</strain>
    </source>
</reference>
<feature type="compositionally biased region" description="Basic and acidic residues" evidence="1">
    <location>
        <begin position="265"/>
        <end position="276"/>
    </location>
</feature>
<feature type="compositionally biased region" description="Low complexity" evidence="1">
    <location>
        <begin position="658"/>
        <end position="674"/>
    </location>
</feature>
<dbReference type="EMBL" id="BMAR01000001">
    <property type="protein sequence ID" value="GFR40298.1"/>
    <property type="molecule type" value="Genomic_DNA"/>
</dbReference>
<feature type="compositionally biased region" description="Low complexity" evidence="1">
    <location>
        <begin position="463"/>
        <end position="489"/>
    </location>
</feature>
<feature type="region of interest" description="Disordered" evidence="1">
    <location>
        <begin position="1"/>
        <end position="32"/>
    </location>
</feature>
<dbReference type="PANTHER" id="PTHR22100:SF13">
    <property type="entry name" value="WINGS APART-LIKE PROTEIN HOMOLOG"/>
    <property type="match status" value="1"/>
</dbReference>
<sequence length="972" mass="96289">MKTFTRKRKSAPLEEPLLTNGTNVDPKQPGNVNTSYYDTACADTPLQLAAGAAQQDLVACSPASAPAEPLPNKVGKRKLEEDAPYVTNKESRVETPRGVQTSTQRTFPIHHPSDTATRAPQPVAGIQSRGFFHNGDGSNVASAGTKSNRTAASTAAQGPRTTPEGGGGTAAAAADKIMVATAAALPRNSPSRRSPRLGAMRGEVVQEGPAAAGAAGKPRGGKQPPTGLGLGTAVGSSGYDFDVSDAEDDDDGCHANESGEEEEERKERGPKEKMRANVEAVGSNAGRQKGMRTQLQQPSAVGPAQAGDGGGNSGSGDAAVLTGRFSRQITKAGSPPATAVTAAKEAKPAAQGTAAAARPLPLPARAPSGTAEVTATAVIQAVPKPVLNVFSRRRGSMTTGVSGNAGPLAGSVGSGGGTPPPVPPPAAAPAAPSMPRPLSGAEGQTSNRQTELQQPPPPPPAEQPQQRPRARGAAANAPAAAANAAAGGRMASTAVAVGKHHLPEQPQPPPPQLQRALPPLPAAVAAAAVVPPTTAPPSRPTRSASLPPPAARPAAATAIPRLFGSQPSSFDPPPPLPSSQTASQGTGTGTPSAAAGRASRPIGRGLLPSSSGPLGTTAAGGTKAPLASSPSLSRGGGPDSARNGGAAAAGGSPGAGRQGSAALGGRQRAGSAMSAGGGGGGGGRVRGGSQGDDDAAAAAASHSIVEAQERGELLQLQDDALYALDGLKAAAAAVPATTSVPGGAGGSCGAGTAVREPAAALAAILATRRGRAALSRPTNLAQQALTSLARTTAVPRDPVAALAAAVILLALVQEDALPAYGASYAAAVLMRQVLQQAESDAPPILQPPSSGAEAGGGGGSSWKLLTEALAAAGGAGIGGGGAGGDAIVRRLSKLFQEGHLARQVGRPELVMSPLPLVLRALVTASGTAPARIHFAERLKDNMHKVGILPLLARLIAARRDAIVRHLNRRPDK</sequence>
<feature type="compositionally biased region" description="Pro residues" evidence="1">
    <location>
        <begin position="418"/>
        <end position="435"/>
    </location>
</feature>
<gene>
    <name evidence="2" type="ORF">Agub_g479</name>
</gene>
<name>A0AAD3DGK9_9CHLO</name>
<feature type="compositionally biased region" description="Polar residues" evidence="1">
    <location>
        <begin position="19"/>
        <end position="32"/>
    </location>
</feature>
<organism evidence="2 3">
    <name type="scientific">Astrephomene gubernaculifera</name>
    <dbReference type="NCBI Taxonomy" id="47775"/>
    <lineage>
        <taxon>Eukaryota</taxon>
        <taxon>Viridiplantae</taxon>
        <taxon>Chlorophyta</taxon>
        <taxon>core chlorophytes</taxon>
        <taxon>Chlorophyceae</taxon>
        <taxon>CS clade</taxon>
        <taxon>Chlamydomonadales</taxon>
        <taxon>Astrephomenaceae</taxon>
        <taxon>Astrephomene</taxon>
    </lineage>
</organism>
<feature type="compositionally biased region" description="Polar residues" evidence="1">
    <location>
        <begin position="442"/>
        <end position="452"/>
    </location>
</feature>
<feature type="compositionally biased region" description="Gly residues" evidence="1">
    <location>
        <begin position="647"/>
        <end position="657"/>
    </location>
</feature>
<dbReference type="PANTHER" id="PTHR22100">
    <property type="entry name" value="WINGS APART-LIKE PROTEIN HOMOLOG"/>
    <property type="match status" value="1"/>
</dbReference>
<proteinExistence type="predicted"/>
<feature type="region of interest" description="Disordered" evidence="1">
    <location>
        <begin position="88"/>
        <end position="171"/>
    </location>
</feature>
<accession>A0AAD3DGK9</accession>
<feature type="region of interest" description="Disordered" evidence="1">
    <location>
        <begin position="397"/>
        <end position="701"/>
    </location>
</feature>
<protein>
    <submittedName>
        <fullName evidence="2">Uncharacterized protein</fullName>
    </submittedName>
</protein>
<feature type="compositionally biased region" description="Low complexity" evidence="1">
    <location>
        <begin position="209"/>
        <end position="225"/>
    </location>
</feature>